<evidence type="ECO:0000256" key="17">
    <source>
        <dbReference type="PIRSR" id="PIRSR000551-51"/>
    </source>
</evidence>
<evidence type="ECO:0000256" key="7">
    <source>
        <dbReference type="ARBA" id="ARBA00022737"/>
    </source>
</evidence>
<gene>
    <name evidence="23" type="ORF">NP493_212g05067</name>
</gene>
<dbReference type="PANTHER" id="PTHR24351">
    <property type="entry name" value="RIBOSOMAL PROTEIN S6 KINASE"/>
    <property type="match status" value="1"/>
</dbReference>
<dbReference type="Pfam" id="PF00130">
    <property type="entry name" value="C1_1"/>
    <property type="match status" value="2"/>
</dbReference>
<evidence type="ECO:0000313" key="24">
    <source>
        <dbReference type="Proteomes" id="UP001209878"/>
    </source>
</evidence>
<feature type="active site" description="Proton acceptor" evidence="16">
    <location>
        <position position="504"/>
    </location>
</feature>
<accession>A0AAD9UE80</accession>
<evidence type="ECO:0000256" key="13">
    <source>
        <dbReference type="ARBA" id="ARBA00047272"/>
    </source>
</evidence>
<keyword evidence="6" id="KW-0479">Metal-binding</keyword>
<dbReference type="InterPro" id="IPR011009">
    <property type="entry name" value="Kinase-like_dom_sf"/>
</dbReference>
<organism evidence="23 24">
    <name type="scientific">Ridgeia piscesae</name>
    <name type="common">Tubeworm</name>
    <dbReference type="NCBI Taxonomy" id="27915"/>
    <lineage>
        <taxon>Eukaryota</taxon>
        <taxon>Metazoa</taxon>
        <taxon>Spiralia</taxon>
        <taxon>Lophotrochozoa</taxon>
        <taxon>Annelida</taxon>
        <taxon>Polychaeta</taxon>
        <taxon>Sedentaria</taxon>
        <taxon>Canalipalpata</taxon>
        <taxon>Sabellida</taxon>
        <taxon>Siboglinidae</taxon>
        <taxon>Ridgeia</taxon>
    </lineage>
</organism>
<dbReference type="EC" id="2.7.11.13" evidence="2 15"/>
<dbReference type="Pfam" id="PF00433">
    <property type="entry name" value="Pkinase_C"/>
    <property type="match status" value="1"/>
</dbReference>
<feature type="binding site" evidence="17 18">
    <location>
        <position position="409"/>
    </location>
    <ligand>
        <name>ATP</name>
        <dbReference type="ChEBI" id="CHEBI:30616"/>
    </ligand>
</feature>
<keyword evidence="24" id="KW-1185">Reference proteome</keyword>
<protein>
    <recommendedName>
        <fullName evidence="2 15">Protein kinase C</fullName>
        <ecNumber evidence="2 15">2.7.11.13</ecNumber>
    </recommendedName>
</protein>
<dbReference type="InterPro" id="IPR020454">
    <property type="entry name" value="DAG/PE-bd"/>
</dbReference>
<dbReference type="PROSITE" id="PS00479">
    <property type="entry name" value="ZF_DAG_PE_1"/>
    <property type="match status" value="1"/>
</dbReference>
<dbReference type="SMART" id="SM00220">
    <property type="entry name" value="S_TKc"/>
    <property type="match status" value="1"/>
</dbReference>
<evidence type="ECO:0000259" key="20">
    <source>
        <dbReference type="PROSITE" id="PS50011"/>
    </source>
</evidence>
<dbReference type="Gene3D" id="3.30.60.20">
    <property type="match status" value="2"/>
</dbReference>
<evidence type="ECO:0000256" key="15">
    <source>
        <dbReference type="PIRNR" id="PIRNR000551"/>
    </source>
</evidence>
<comment type="catalytic activity">
    <reaction evidence="14">
        <text>L-seryl-[protein] + ATP = O-phospho-L-seryl-[protein] + ADP + H(+)</text>
        <dbReference type="Rhea" id="RHEA:17989"/>
        <dbReference type="Rhea" id="RHEA-COMP:9863"/>
        <dbReference type="Rhea" id="RHEA-COMP:11604"/>
        <dbReference type="ChEBI" id="CHEBI:15378"/>
        <dbReference type="ChEBI" id="CHEBI:29999"/>
        <dbReference type="ChEBI" id="CHEBI:30616"/>
        <dbReference type="ChEBI" id="CHEBI:83421"/>
        <dbReference type="ChEBI" id="CHEBI:456216"/>
        <dbReference type="EC" id="2.7.11.13"/>
    </reaction>
</comment>
<dbReference type="Pfam" id="PF00069">
    <property type="entry name" value="Pkinase"/>
    <property type="match status" value="2"/>
</dbReference>
<reference evidence="23" key="1">
    <citation type="journal article" date="2023" name="Mol. Biol. Evol.">
        <title>Third-Generation Sequencing Reveals the Adaptive Role of the Epigenome in Three Deep-Sea Polychaetes.</title>
        <authorList>
            <person name="Perez M."/>
            <person name="Aroh O."/>
            <person name="Sun Y."/>
            <person name="Lan Y."/>
            <person name="Juniper S.K."/>
            <person name="Young C.R."/>
            <person name="Angers B."/>
            <person name="Qian P.Y."/>
        </authorList>
    </citation>
    <scope>NUCLEOTIDE SEQUENCE</scope>
    <source>
        <strain evidence="23">R07B-5</strain>
    </source>
</reference>
<evidence type="ECO:0000256" key="5">
    <source>
        <dbReference type="ARBA" id="ARBA00022679"/>
    </source>
</evidence>
<evidence type="ECO:0000256" key="3">
    <source>
        <dbReference type="ARBA" id="ARBA00022527"/>
    </source>
</evidence>
<dbReference type="Gene3D" id="2.60.40.150">
    <property type="entry name" value="C2 domain"/>
    <property type="match status" value="1"/>
</dbReference>
<keyword evidence="4" id="KW-0597">Phosphoprotein</keyword>
<evidence type="ECO:0000256" key="6">
    <source>
        <dbReference type="ARBA" id="ARBA00022723"/>
    </source>
</evidence>
<feature type="compositionally biased region" description="Polar residues" evidence="19">
    <location>
        <begin position="325"/>
        <end position="342"/>
    </location>
</feature>
<dbReference type="InterPro" id="IPR002219">
    <property type="entry name" value="PKC_DAG/PE"/>
</dbReference>
<dbReference type="InterPro" id="IPR017441">
    <property type="entry name" value="Protein_kinase_ATP_BS"/>
</dbReference>
<evidence type="ECO:0000259" key="21">
    <source>
        <dbReference type="PROSITE" id="PS50081"/>
    </source>
</evidence>
<feature type="region of interest" description="Disordered" evidence="19">
    <location>
        <begin position="318"/>
        <end position="351"/>
    </location>
</feature>
<dbReference type="InterPro" id="IPR000719">
    <property type="entry name" value="Prot_kinase_dom"/>
</dbReference>
<dbReference type="GO" id="GO:0005524">
    <property type="term" value="F:ATP binding"/>
    <property type="evidence" value="ECO:0007669"/>
    <property type="project" value="UniProtKB-UniRule"/>
</dbReference>
<dbReference type="InterPro" id="IPR014376">
    <property type="entry name" value="Prot_kin_PKC_delta"/>
</dbReference>
<dbReference type="Proteomes" id="UP001209878">
    <property type="component" value="Unassembled WGS sequence"/>
</dbReference>
<dbReference type="SUPFAM" id="SSF56112">
    <property type="entry name" value="Protein kinase-like (PK-like)"/>
    <property type="match status" value="1"/>
</dbReference>
<keyword evidence="12 15" id="KW-0067">ATP-binding</keyword>
<dbReference type="SUPFAM" id="SSF49562">
    <property type="entry name" value="C2 domain (Calcium/lipid-binding domain, CaLB)"/>
    <property type="match status" value="1"/>
</dbReference>
<evidence type="ECO:0000256" key="1">
    <source>
        <dbReference type="ARBA" id="ARBA00005490"/>
    </source>
</evidence>
<feature type="domain" description="AGC-kinase C-terminal" evidence="22">
    <location>
        <begin position="620"/>
        <end position="690"/>
    </location>
</feature>
<dbReference type="EMBL" id="JAODUO010000211">
    <property type="protein sequence ID" value="KAK2186168.1"/>
    <property type="molecule type" value="Genomic_DNA"/>
</dbReference>
<keyword evidence="8 15" id="KW-0547">Nucleotide-binding</keyword>
<evidence type="ECO:0000256" key="18">
    <source>
        <dbReference type="PROSITE-ProRule" id="PRU10141"/>
    </source>
</evidence>
<dbReference type="PROSITE" id="PS50081">
    <property type="entry name" value="ZF_DAG_PE_2"/>
    <property type="match status" value="2"/>
</dbReference>
<evidence type="ECO:0000256" key="19">
    <source>
        <dbReference type="SAM" id="MobiDB-lite"/>
    </source>
</evidence>
<feature type="domain" description="Phorbol-ester/DAG-type" evidence="21">
    <location>
        <begin position="182"/>
        <end position="232"/>
    </location>
</feature>
<keyword evidence="10 15" id="KW-0418">Kinase</keyword>
<evidence type="ECO:0000256" key="12">
    <source>
        <dbReference type="ARBA" id="ARBA00022840"/>
    </source>
</evidence>
<dbReference type="InterPro" id="IPR035892">
    <property type="entry name" value="C2_domain_sf"/>
</dbReference>
<feature type="domain" description="Phorbol-ester/DAG-type" evidence="21">
    <location>
        <begin position="254"/>
        <end position="304"/>
    </location>
</feature>
<dbReference type="PROSITE" id="PS00108">
    <property type="entry name" value="PROTEIN_KINASE_ST"/>
    <property type="match status" value="1"/>
</dbReference>
<dbReference type="SUPFAM" id="SSF57889">
    <property type="entry name" value="Cysteine-rich domain"/>
    <property type="match status" value="2"/>
</dbReference>
<dbReference type="CDD" id="cd20834">
    <property type="entry name" value="C1_nPKC_theta-like_rpt1"/>
    <property type="match status" value="1"/>
</dbReference>
<evidence type="ECO:0000256" key="14">
    <source>
        <dbReference type="ARBA" id="ARBA00047470"/>
    </source>
</evidence>
<dbReference type="SMART" id="SM00109">
    <property type="entry name" value="C1"/>
    <property type="match status" value="2"/>
</dbReference>
<dbReference type="SMART" id="SM00133">
    <property type="entry name" value="S_TK_X"/>
    <property type="match status" value="1"/>
</dbReference>
<keyword evidence="5 15" id="KW-0808">Transferase</keyword>
<dbReference type="InterPro" id="IPR000961">
    <property type="entry name" value="AGC-kinase_C"/>
</dbReference>
<dbReference type="Pfam" id="PF21494">
    <property type="entry name" value="PKC_C2"/>
    <property type="match status" value="1"/>
</dbReference>
<keyword evidence="7" id="KW-0677">Repeat</keyword>
<dbReference type="Gene3D" id="3.30.200.20">
    <property type="entry name" value="Phosphorylase Kinase, domain 1"/>
    <property type="match status" value="1"/>
</dbReference>
<dbReference type="FunFam" id="3.30.200.20:FF:000020">
    <property type="entry name" value="Protein kinase C, alpha"/>
    <property type="match status" value="1"/>
</dbReference>
<evidence type="ECO:0000313" key="23">
    <source>
        <dbReference type="EMBL" id="KAK2186168.1"/>
    </source>
</evidence>
<dbReference type="PROSITE" id="PS51285">
    <property type="entry name" value="AGC_KINASE_CTER"/>
    <property type="match status" value="1"/>
</dbReference>
<dbReference type="InterPro" id="IPR008271">
    <property type="entry name" value="Ser/Thr_kinase_AS"/>
</dbReference>
<dbReference type="FunFam" id="1.10.510.10:FF:000048">
    <property type="entry name" value="Protein kinase C"/>
    <property type="match status" value="1"/>
</dbReference>
<evidence type="ECO:0000256" key="4">
    <source>
        <dbReference type="ARBA" id="ARBA00022553"/>
    </source>
</evidence>
<dbReference type="FunFam" id="3.30.60.20:FF:000003">
    <property type="entry name" value="Protein kinase C delta"/>
    <property type="match status" value="1"/>
</dbReference>
<dbReference type="InterPro" id="IPR046349">
    <property type="entry name" value="C1-like_sf"/>
</dbReference>
<feature type="domain" description="Protein kinase" evidence="20">
    <location>
        <begin position="380"/>
        <end position="619"/>
    </location>
</feature>
<dbReference type="PIRSF" id="PIRSF000551">
    <property type="entry name" value="PKC_delta"/>
    <property type="match status" value="1"/>
</dbReference>
<evidence type="ECO:0000259" key="22">
    <source>
        <dbReference type="PROSITE" id="PS51285"/>
    </source>
</evidence>
<keyword evidence="11" id="KW-0862">Zinc</keyword>
<name>A0AAD9UE80_RIDPI</name>
<dbReference type="AlphaFoldDB" id="A0AAD9UE80"/>
<feature type="binding site" evidence="17">
    <location>
        <begin position="386"/>
        <end position="394"/>
    </location>
    <ligand>
        <name>ATP</name>
        <dbReference type="ChEBI" id="CHEBI:30616"/>
    </ligand>
</feature>
<evidence type="ECO:0000256" key="11">
    <source>
        <dbReference type="ARBA" id="ARBA00022833"/>
    </source>
</evidence>
<comment type="caution">
    <text evidence="23">The sequence shown here is derived from an EMBL/GenBank/DDBJ whole genome shotgun (WGS) entry which is preliminary data.</text>
</comment>
<evidence type="ECO:0000256" key="8">
    <source>
        <dbReference type="ARBA" id="ARBA00022741"/>
    </source>
</evidence>
<dbReference type="PROSITE" id="PS00107">
    <property type="entry name" value="PROTEIN_KINASE_ATP"/>
    <property type="match status" value="1"/>
</dbReference>
<evidence type="ECO:0000256" key="10">
    <source>
        <dbReference type="ARBA" id="ARBA00022777"/>
    </source>
</evidence>
<proteinExistence type="inferred from homology"/>
<dbReference type="GO" id="GO:0008270">
    <property type="term" value="F:zinc ion binding"/>
    <property type="evidence" value="ECO:0007669"/>
    <property type="project" value="UniProtKB-KW"/>
</dbReference>
<dbReference type="InterPro" id="IPR017892">
    <property type="entry name" value="Pkinase_C"/>
</dbReference>
<sequence>MARGLSERHREAGMMPSMGFVRVKLLQCEKGSSPPGSRHEMFDPYIAVNVKEAEITDNGIQYVQKKKTIYPEWSTSFDAHLYERRLIQMVVMQRPNKLVADVNIGAQMLADKCKDNGVASVWVCIEFVLDLKPSGRLLVQVRHFKDSEVQQGVNRSERDDNKCGIKQRRVAIRHRKIHEVRGHQFIATFFRQPTFCSQCTKFIWGLNKQGYRCQACQATVHKRCHENVLTKCPGSAVDSRETKMLTERFNINVPHRFKVHNYMSPTFCDHCGTMLYGLFRQGCKCQECGTNCHKKCEKFMPNHCGINNKILATELAKVERDSKRGPNNTARRSQASVSSDDTYQGFKGQDNDDDEDYELMWNQRSKIKSEDFVRYTLEDFHFLKMLGKGSFGKVMLAEFKDSGQYYAIKALKKDVVLEDDDVECTMIERRVLELSYQHPYLTHLHSTFQSQSHLFFVMEYLNGGDLMFQIQQSQRFQPDRARFYAAELVCALQFLHSRGIIYRDLKLDNILLDKDGHVKLADFGMCKEKIILRGAKYNQSVDWWSFGVLLFEMLIGQSPFHGDDEDDLFHSICHEVPHYPRWLSGEASRCLSLLLERKAEDRLGMPRCPKGPIRSQAFFKPINWEMLEARQIEPPFKPNIKSASDVSNFDMDFTMEAAQLTPPDRELLKTINQDVFAGFSYTNAKMAARK</sequence>
<dbReference type="CDD" id="cd20837">
    <property type="entry name" value="C1_nPKC_theta-like_rpt2"/>
    <property type="match status" value="1"/>
</dbReference>
<dbReference type="FunFam" id="3.30.60.20:FF:000008">
    <property type="entry name" value="Protein kinase C theta"/>
    <property type="match status" value="1"/>
</dbReference>
<comment type="catalytic activity">
    <reaction evidence="13 15">
        <text>L-threonyl-[protein] + ATP = O-phospho-L-threonyl-[protein] + ADP + H(+)</text>
        <dbReference type="Rhea" id="RHEA:46608"/>
        <dbReference type="Rhea" id="RHEA-COMP:11060"/>
        <dbReference type="Rhea" id="RHEA-COMP:11605"/>
        <dbReference type="ChEBI" id="CHEBI:15378"/>
        <dbReference type="ChEBI" id="CHEBI:30013"/>
        <dbReference type="ChEBI" id="CHEBI:30616"/>
        <dbReference type="ChEBI" id="CHEBI:61977"/>
        <dbReference type="ChEBI" id="CHEBI:456216"/>
        <dbReference type="EC" id="2.7.11.13"/>
    </reaction>
</comment>
<evidence type="ECO:0000256" key="2">
    <source>
        <dbReference type="ARBA" id="ARBA00012429"/>
    </source>
</evidence>
<keyword evidence="3 15" id="KW-0723">Serine/threonine-protein kinase</keyword>
<dbReference type="PRINTS" id="PR00008">
    <property type="entry name" value="DAGPEDOMAIN"/>
</dbReference>
<evidence type="ECO:0000256" key="9">
    <source>
        <dbReference type="ARBA" id="ARBA00022771"/>
    </source>
</evidence>
<dbReference type="GO" id="GO:0004697">
    <property type="term" value="F:diacylglycerol-dependent serine/threonine kinase activity"/>
    <property type="evidence" value="ECO:0007669"/>
    <property type="project" value="UniProtKB-EC"/>
</dbReference>
<comment type="similarity">
    <text evidence="1 15">Belongs to the protein kinase superfamily. AGC Ser/Thr protein kinase family. PKC subfamily.</text>
</comment>
<evidence type="ECO:0000256" key="16">
    <source>
        <dbReference type="PIRSR" id="PIRSR000551-50"/>
    </source>
</evidence>
<dbReference type="Gene3D" id="1.10.510.10">
    <property type="entry name" value="Transferase(Phosphotransferase) domain 1"/>
    <property type="match status" value="1"/>
</dbReference>
<keyword evidence="9" id="KW-0863">Zinc-finger</keyword>
<dbReference type="PROSITE" id="PS50011">
    <property type="entry name" value="PROTEIN_KINASE_DOM"/>
    <property type="match status" value="1"/>
</dbReference>